<evidence type="ECO:0000313" key="5">
    <source>
        <dbReference type="EMBL" id="MBO8432813.1"/>
    </source>
</evidence>
<dbReference type="GO" id="GO:0008775">
    <property type="term" value="F:acetate CoA-transferase activity"/>
    <property type="evidence" value="ECO:0007669"/>
    <property type="project" value="InterPro"/>
</dbReference>
<dbReference type="Proteomes" id="UP000823612">
    <property type="component" value="Unassembled WGS sequence"/>
</dbReference>
<reference evidence="5" key="1">
    <citation type="submission" date="2020-10" db="EMBL/GenBank/DDBJ databases">
        <authorList>
            <person name="Gilroy R."/>
        </authorList>
    </citation>
    <scope>NUCLEOTIDE SEQUENCE</scope>
    <source>
        <strain evidence="5">2889</strain>
    </source>
</reference>
<evidence type="ECO:0000256" key="2">
    <source>
        <dbReference type="ARBA" id="ARBA00022679"/>
    </source>
</evidence>
<evidence type="ECO:0000256" key="1">
    <source>
        <dbReference type="ARBA" id="ARBA00009632"/>
    </source>
</evidence>
<dbReference type="InterPro" id="IPR026888">
    <property type="entry name" value="AcetylCoA_hyd_C"/>
</dbReference>
<evidence type="ECO:0000259" key="4">
    <source>
        <dbReference type="Pfam" id="PF13336"/>
    </source>
</evidence>
<keyword evidence="2" id="KW-0808">Transferase</keyword>
<dbReference type="Gene3D" id="3.30.750.70">
    <property type="entry name" value="4-hydroxybutyrate coenzyme like domains"/>
    <property type="match status" value="1"/>
</dbReference>
<dbReference type="InterPro" id="IPR046433">
    <property type="entry name" value="ActCoA_hydro"/>
</dbReference>
<feature type="domain" description="Acetyl-CoA hydrolase/transferase N-terminal" evidence="3">
    <location>
        <begin position="12"/>
        <end position="184"/>
    </location>
</feature>
<keyword evidence="5" id="KW-0378">Hydrolase</keyword>
<dbReference type="Pfam" id="PF02550">
    <property type="entry name" value="AcetylCoA_hydro"/>
    <property type="match status" value="1"/>
</dbReference>
<organism evidence="5 6">
    <name type="scientific">Candidatus Pullibacteroides excrementavium</name>
    <dbReference type="NCBI Taxonomy" id="2840905"/>
    <lineage>
        <taxon>Bacteria</taxon>
        <taxon>Pseudomonadati</taxon>
        <taxon>Bacteroidota</taxon>
        <taxon>Bacteroidia</taxon>
        <taxon>Bacteroidales</taxon>
        <taxon>Candidatus Pullibacteroides</taxon>
    </lineage>
</organism>
<comment type="caution">
    <text evidence="5">The sequence shown here is derived from an EMBL/GenBank/DDBJ whole genome shotgun (WGS) entry which is preliminary data.</text>
</comment>
<feature type="domain" description="Acetyl-CoA hydrolase/transferase C-terminal" evidence="4">
    <location>
        <begin position="269"/>
        <end position="421"/>
    </location>
</feature>
<dbReference type="InterPro" id="IPR038460">
    <property type="entry name" value="AcetylCoA_hyd_C_sf"/>
</dbReference>
<dbReference type="GO" id="GO:0016787">
    <property type="term" value="F:hydrolase activity"/>
    <property type="evidence" value="ECO:0007669"/>
    <property type="project" value="UniProtKB-KW"/>
</dbReference>
<reference evidence="5" key="2">
    <citation type="journal article" date="2021" name="PeerJ">
        <title>Extensive microbial diversity within the chicken gut microbiome revealed by metagenomics and culture.</title>
        <authorList>
            <person name="Gilroy R."/>
            <person name="Ravi A."/>
            <person name="Getino M."/>
            <person name="Pursley I."/>
            <person name="Horton D.L."/>
            <person name="Alikhan N.F."/>
            <person name="Baker D."/>
            <person name="Gharbi K."/>
            <person name="Hall N."/>
            <person name="Watson M."/>
            <person name="Adriaenssens E.M."/>
            <person name="Foster-Nyarko E."/>
            <person name="Jarju S."/>
            <person name="Secka A."/>
            <person name="Antonio M."/>
            <person name="Oren A."/>
            <person name="Chaudhuri R.R."/>
            <person name="La Ragione R."/>
            <person name="Hildebrand F."/>
            <person name="Pallen M.J."/>
        </authorList>
    </citation>
    <scope>NUCLEOTIDE SEQUENCE</scope>
    <source>
        <strain evidence="5">2889</strain>
    </source>
</reference>
<dbReference type="Gene3D" id="3.40.1080.10">
    <property type="entry name" value="Glutaconate Coenzyme A-transferase"/>
    <property type="match status" value="1"/>
</dbReference>
<accession>A0A9D9DSP1</accession>
<dbReference type="InterPro" id="IPR003702">
    <property type="entry name" value="ActCoA_hydro_N"/>
</dbReference>
<comment type="similarity">
    <text evidence="1">Belongs to the acetyl-CoA hydrolase/transferase family.</text>
</comment>
<dbReference type="InterPro" id="IPR037171">
    <property type="entry name" value="NagB/RpiA_transferase-like"/>
</dbReference>
<dbReference type="Pfam" id="PF13336">
    <property type="entry name" value="AcetylCoA_hyd_C"/>
    <property type="match status" value="1"/>
</dbReference>
<evidence type="ECO:0000259" key="3">
    <source>
        <dbReference type="Pfam" id="PF02550"/>
    </source>
</evidence>
<dbReference type="GO" id="GO:0006083">
    <property type="term" value="P:acetate metabolic process"/>
    <property type="evidence" value="ECO:0007669"/>
    <property type="project" value="InterPro"/>
</dbReference>
<dbReference type="AlphaFoldDB" id="A0A9D9DSP1"/>
<gene>
    <name evidence="5" type="ORF">IAB08_05920</name>
</gene>
<dbReference type="Gene3D" id="3.40.1080.20">
    <property type="entry name" value="Acetyl-CoA hydrolase/transferase C-terminal domain"/>
    <property type="match status" value="1"/>
</dbReference>
<dbReference type="PANTHER" id="PTHR21432:SF20">
    <property type="entry name" value="ACETYL-COA HYDROLASE"/>
    <property type="match status" value="1"/>
</dbReference>
<name>A0A9D9DSP1_9BACT</name>
<sequence length="428" mass="47277">MDWKKEGNFVTVEEAVKAIKDNDNIVFGHAAGVPGVVPLEMVKQMDRLHNVKIFHMFTINNGEYLTPETEGHFRHVTNFVGGNSRAAIAEDRGDFYPLHFSDVPSFFDRYFPVDVTVAQVSLPDENGNCSFGISCDYTLPAARRSKIIIAEMNENMPYIPGDNFMHISQFTYIVENHNPIAVLPPAKITDIEKQIGHFCSTLIKDGDTLQLGIGAIPDAVLMSLDDKHDLGIHTEMFSSGVVDLAKKGVITGAKKSLLPGKMVATFLMGTKELYEFANNNPNVEMRTVDWVNDPRVIAQNDNMVSINSCIEVDLTGQVNSETIGLKQFSGTGGQFDYVKGASWSKGGRSIMAMPSTAAHGKASRIVPFLSQGAAVTTPRDDVDYVVTEYGIAHLKGASLKERAKRLIAIAHPDFRPMLEEEYKKRFKN</sequence>
<proteinExistence type="inferred from homology"/>
<dbReference type="EMBL" id="JADIMZ010000089">
    <property type="protein sequence ID" value="MBO8432813.1"/>
    <property type="molecule type" value="Genomic_DNA"/>
</dbReference>
<evidence type="ECO:0000313" key="6">
    <source>
        <dbReference type="Proteomes" id="UP000823612"/>
    </source>
</evidence>
<dbReference type="SUPFAM" id="SSF100950">
    <property type="entry name" value="NagB/RpiA/CoA transferase-like"/>
    <property type="match status" value="2"/>
</dbReference>
<protein>
    <submittedName>
        <fullName evidence="5">Acetyl-CoA hydrolase/transferase family protein</fullName>
    </submittedName>
</protein>
<dbReference type="PANTHER" id="PTHR21432">
    <property type="entry name" value="ACETYL-COA HYDROLASE-RELATED"/>
    <property type="match status" value="1"/>
</dbReference>